<protein>
    <submittedName>
        <fullName evidence="3">Uncharacterized protein</fullName>
    </submittedName>
</protein>
<organism evidence="3 4">
    <name type="scientific">Alternaria tenuissima</name>
    <dbReference type="NCBI Taxonomy" id="119927"/>
    <lineage>
        <taxon>Eukaryota</taxon>
        <taxon>Fungi</taxon>
        <taxon>Dikarya</taxon>
        <taxon>Ascomycota</taxon>
        <taxon>Pezizomycotina</taxon>
        <taxon>Dothideomycetes</taxon>
        <taxon>Pleosporomycetidae</taxon>
        <taxon>Pleosporales</taxon>
        <taxon>Pleosporineae</taxon>
        <taxon>Pleosporaceae</taxon>
        <taxon>Alternaria</taxon>
        <taxon>Alternaria sect. Alternaria</taxon>
        <taxon>Alternaria alternata complex</taxon>
    </lineage>
</organism>
<keyword evidence="2" id="KW-1133">Transmembrane helix</keyword>
<keyword evidence="2" id="KW-0812">Transmembrane</keyword>
<evidence type="ECO:0000313" key="4">
    <source>
        <dbReference type="Proteomes" id="UP000292402"/>
    </source>
</evidence>
<feature type="transmembrane region" description="Helical" evidence="2">
    <location>
        <begin position="263"/>
        <end position="283"/>
    </location>
</feature>
<dbReference type="AlphaFoldDB" id="A0A4Q4M0M5"/>
<name>A0A4Q4M0M5_9PLEO</name>
<proteinExistence type="predicted"/>
<evidence type="ECO:0000313" key="3">
    <source>
        <dbReference type="EMBL" id="RYN34589.1"/>
    </source>
</evidence>
<keyword evidence="2" id="KW-0472">Membrane</keyword>
<gene>
    <name evidence="3" type="ORF">AA0114_g11866</name>
</gene>
<feature type="region of interest" description="Disordered" evidence="1">
    <location>
        <begin position="1"/>
        <end position="31"/>
    </location>
</feature>
<dbReference type="EMBL" id="PDXA01000067">
    <property type="protein sequence ID" value="RYN34589.1"/>
    <property type="molecule type" value="Genomic_DNA"/>
</dbReference>
<sequence>MRKRAKRSAHKPNSTPLPSPQILDPQPSGTRPIIRQGREAVVYHIPISPPSHSLSSLSTPSPYKTTISLSRHSTWTSGLHFHTTHTEYLRLLRGAIFIYLDGETQILSAKAGGSVALYGDKTAVNGRPGLQVKVNKYARHDWGRAREYLSHNRKMGIVPRYPEDIDDEVVVEEWTEPVDLVKPLFFWNLNAVVLTPLDARLEGRRKKAARWMLGGWWVSFQLFTIFHELDNWPVVVVGLRGVLGGETGWLWIRRWNRKIEGAVEWCIVMIVVGFARAVGWVLGIKAVEKERTPEGLWEVYQKNRAWKQV</sequence>
<evidence type="ECO:0000256" key="1">
    <source>
        <dbReference type="SAM" id="MobiDB-lite"/>
    </source>
</evidence>
<feature type="compositionally biased region" description="Basic residues" evidence="1">
    <location>
        <begin position="1"/>
        <end position="10"/>
    </location>
</feature>
<reference evidence="4" key="1">
    <citation type="journal article" date="2019" name="bioRxiv">
        <title>Genomics, evolutionary history and diagnostics of the Alternaria alternata species group including apple and Asian pear pathotypes.</title>
        <authorList>
            <person name="Armitage A.D."/>
            <person name="Cockerton H.M."/>
            <person name="Sreenivasaprasad S."/>
            <person name="Woodhall J.W."/>
            <person name="Lane C.R."/>
            <person name="Harrison R.J."/>
            <person name="Clarkson J.P."/>
        </authorList>
    </citation>
    <scope>NUCLEOTIDE SEQUENCE [LARGE SCALE GENOMIC DNA]</scope>
    <source>
        <strain evidence="4">FERA 1082</strain>
    </source>
</reference>
<dbReference type="Proteomes" id="UP000292402">
    <property type="component" value="Unassembled WGS sequence"/>
</dbReference>
<evidence type="ECO:0000256" key="2">
    <source>
        <dbReference type="SAM" id="Phobius"/>
    </source>
</evidence>
<accession>A0A4Q4M0M5</accession>
<comment type="caution">
    <text evidence="3">The sequence shown here is derived from an EMBL/GenBank/DDBJ whole genome shotgun (WGS) entry which is preliminary data.</text>
</comment>